<evidence type="ECO:0000313" key="2">
    <source>
        <dbReference type="Proteomes" id="UP001224890"/>
    </source>
</evidence>
<accession>A0AAJ0AHV7</accession>
<dbReference type="Proteomes" id="UP001224890">
    <property type="component" value="Unassembled WGS sequence"/>
</dbReference>
<protein>
    <submittedName>
        <fullName evidence="1">Uncharacterized protein</fullName>
    </submittedName>
</protein>
<proteinExistence type="predicted"/>
<organism evidence="1 2">
    <name type="scientific">Colletotrichum godetiae</name>
    <dbReference type="NCBI Taxonomy" id="1209918"/>
    <lineage>
        <taxon>Eukaryota</taxon>
        <taxon>Fungi</taxon>
        <taxon>Dikarya</taxon>
        <taxon>Ascomycota</taxon>
        <taxon>Pezizomycotina</taxon>
        <taxon>Sordariomycetes</taxon>
        <taxon>Hypocreomycetidae</taxon>
        <taxon>Glomerellales</taxon>
        <taxon>Glomerellaceae</taxon>
        <taxon>Colletotrichum</taxon>
        <taxon>Colletotrichum acutatum species complex</taxon>
    </lineage>
</organism>
<name>A0AAJ0AHV7_9PEZI</name>
<gene>
    <name evidence="1" type="ORF">BDP55DRAFT_716694</name>
</gene>
<dbReference type="AlphaFoldDB" id="A0AAJ0AHV7"/>
<dbReference type="GeneID" id="85462873"/>
<comment type="caution">
    <text evidence="1">The sequence shown here is derived from an EMBL/GenBank/DDBJ whole genome shotgun (WGS) entry which is preliminary data.</text>
</comment>
<dbReference type="EMBL" id="JAHMHR010000027">
    <property type="protein sequence ID" value="KAK1674175.1"/>
    <property type="molecule type" value="Genomic_DNA"/>
</dbReference>
<reference evidence="1" key="1">
    <citation type="submission" date="2021-06" db="EMBL/GenBank/DDBJ databases">
        <title>Comparative genomics, transcriptomics and evolutionary studies reveal genomic signatures of adaptation to plant cell wall in hemibiotrophic fungi.</title>
        <authorList>
            <consortium name="DOE Joint Genome Institute"/>
            <person name="Baroncelli R."/>
            <person name="Diaz J.F."/>
            <person name="Benocci T."/>
            <person name="Peng M."/>
            <person name="Battaglia E."/>
            <person name="Haridas S."/>
            <person name="Andreopoulos W."/>
            <person name="Labutti K."/>
            <person name="Pangilinan J."/>
            <person name="Floch G.L."/>
            <person name="Makela M.R."/>
            <person name="Henrissat B."/>
            <person name="Grigoriev I.V."/>
            <person name="Crouch J.A."/>
            <person name="De Vries R.P."/>
            <person name="Sukno S.A."/>
            <person name="Thon M.R."/>
        </authorList>
    </citation>
    <scope>NUCLEOTIDE SEQUENCE</scope>
    <source>
        <strain evidence="1">CBS 193.32</strain>
    </source>
</reference>
<evidence type="ECO:0000313" key="1">
    <source>
        <dbReference type="EMBL" id="KAK1674175.1"/>
    </source>
</evidence>
<dbReference type="RefSeq" id="XP_060428178.1">
    <property type="nucleotide sequence ID" value="XM_060578347.1"/>
</dbReference>
<sequence>MSIFADFKDKCSFPSLKELSSRPPDVRNHWCTLAEIQNAIVIESNTYLTVYDTEGHKLSVLVMGSSKSNDDNYLSTGHTIAILYPFYDYTAVLNKRDHIHVDQHSCYRVFPVSLSKLIHFNQDLYKHNGQDKAQRYACSKTSDAHVECKQC</sequence>
<keyword evidence="2" id="KW-1185">Reference proteome</keyword>